<dbReference type="InterPro" id="IPR056184">
    <property type="entry name" value="TRAF_BTBD17"/>
</dbReference>
<dbReference type="CDD" id="cd18493">
    <property type="entry name" value="BACK_BTBD17"/>
    <property type="match status" value="1"/>
</dbReference>
<dbReference type="CDD" id="cd18292">
    <property type="entry name" value="BTB_POZ_BTBD17"/>
    <property type="match status" value="1"/>
</dbReference>
<accession>A0A1B6LZ65</accession>
<feature type="non-terminal residue" evidence="2">
    <location>
        <position position="1"/>
    </location>
</feature>
<sequence length="486" mass="56233">VKIEGNVVVNNSDNVLLKLASLYAKQWMSDVTLVVGGVEYPAHRLILCASSEVFQVMLMNPNWNESHESRVVLQEKSQCCEIFGEFLRYLYTGQIHVNHQTIMPILLLADKYDVKDLTYVCGQYMCNHIALAAIKNQLVTWFQYTLNLSHSEVIQACENFIKWNFELVASCSDFGSLQQEVLIRLLQQSDLVVHNEMSVYRIVMRWLEAQSDVLMEREDDEAEEAIFEMTKEVMAQVRFPMMSPRQLAELLLSPLTNAYKEFFIERMAIGMSYHSGQKERIAEVCEMDGGRLMFTPRLYTAEKWCSSLTVENFAHLQSYHTRTLVFSSQAVIADCAGDKSCDWVIDLYPKGVWFRKSFLIVWQGTMEVPECVLRTVRVSVTCREFPNPGEDFRVRIGLLITGIQEGVEHTMTVYQRCHRFSQEDKVLHLNDIVAFDELNDTYTQHRHSPYLVGENRDNLKMHIVITPLTDVCYPDYYNHPIHVLAK</sequence>
<dbReference type="SMART" id="SM00875">
    <property type="entry name" value="BACK"/>
    <property type="match status" value="1"/>
</dbReference>
<gene>
    <name evidence="2" type="ORF">g.618</name>
</gene>
<dbReference type="InterPro" id="IPR011705">
    <property type="entry name" value="BACK"/>
</dbReference>
<dbReference type="Pfam" id="PF23651">
    <property type="entry name" value="TRAF_BTBD17"/>
    <property type="match status" value="1"/>
</dbReference>
<organism evidence="2">
    <name type="scientific">Graphocephala atropunctata</name>
    <dbReference type="NCBI Taxonomy" id="36148"/>
    <lineage>
        <taxon>Eukaryota</taxon>
        <taxon>Metazoa</taxon>
        <taxon>Ecdysozoa</taxon>
        <taxon>Arthropoda</taxon>
        <taxon>Hexapoda</taxon>
        <taxon>Insecta</taxon>
        <taxon>Pterygota</taxon>
        <taxon>Neoptera</taxon>
        <taxon>Paraneoptera</taxon>
        <taxon>Hemiptera</taxon>
        <taxon>Auchenorrhyncha</taxon>
        <taxon>Membracoidea</taxon>
        <taxon>Cicadellidae</taxon>
        <taxon>Cicadellinae</taxon>
        <taxon>Cicadellini</taxon>
        <taxon>Graphocephala</taxon>
    </lineage>
</organism>
<dbReference type="InterPro" id="IPR000210">
    <property type="entry name" value="BTB/POZ_dom"/>
</dbReference>
<dbReference type="AlphaFoldDB" id="A0A1B6LZ65"/>
<dbReference type="Pfam" id="PF07707">
    <property type="entry name" value="BACK"/>
    <property type="match status" value="1"/>
</dbReference>
<dbReference type="SMART" id="SM00225">
    <property type="entry name" value="BTB"/>
    <property type="match status" value="1"/>
</dbReference>
<dbReference type="InterPro" id="IPR051481">
    <property type="entry name" value="BTB-POZ/Galectin-3-binding"/>
</dbReference>
<dbReference type="Pfam" id="PF00651">
    <property type="entry name" value="BTB"/>
    <property type="match status" value="1"/>
</dbReference>
<dbReference type="PANTHER" id="PTHR24410:SF41">
    <property type="entry name" value="HL07962P"/>
    <property type="match status" value="1"/>
</dbReference>
<evidence type="ECO:0000313" key="2">
    <source>
        <dbReference type="EMBL" id="JAT28976.1"/>
    </source>
</evidence>
<dbReference type="InterPro" id="IPR011333">
    <property type="entry name" value="SKP1/BTB/POZ_sf"/>
</dbReference>
<name>A0A1B6LZ65_9HEMI</name>
<dbReference type="PROSITE" id="PS50097">
    <property type="entry name" value="BTB"/>
    <property type="match status" value="1"/>
</dbReference>
<dbReference type="SUPFAM" id="SSF54695">
    <property type="entry name" value="POZ domain"/>
    <property type="match status" value="1"/>
</dbReference>
<reference evidence="2" key="1">
    <citation type="submission" date="2015-11" db="EMBL/GenBank/DDBJ databases">
        <title>De novo transcriptome assembly of four potential Pierce s Disease insect vectors from Arizona vineyards.</title>
        <authorList>
            <person name="Tassone E.E."/>
        </authorList>
    </citation>
    <scope>NUCLEOTIDE SEQUENCE</scope>
</reference>
<dbReference type="Gene3D" id="3.30.710.10">
    <property type="entry name" value="Potassium Channel Kv1.1, Chain A"/>
    <property type="match status" value="1"/>
</dbReference>
<feature type="domain" description="BTB" evidence="1">
    <location>
        <begin position="29"/>
        <end position="99"/>
    </location>
</feature>
<dbReference type="Gene3D" id="1.25.40.420">
    <property type="match status" value="1"/>
</dbReference>
<protein>
    <recommendedName>
        <fullName evidence="1">BTB domain-containing protein</fullName>
    </recommendedName>
</protein>
<dbReference type="EMBL" id="GEBQ01011001">
    <property type="protein sequence ID" value="JAT28976.1"/>
    <property type="molecule type" value="Transcribed_RNA"/>
</dbReference>
<evidence type="ECO:0000259" key="1">
    <source>
        <dbReference type="PROSITE" id="PS50097"/>
    </source>
</evidence>
<proteinExistence type="predicted"/>
<dbReference type="PANTHER" id="PTHR24410">
    <property type="entry name" value="HL07962P-RELATED"/>
    <property type="match status" value="1"/>
</dbReference>